<keyword evidence="3" id="KW-0314">Glutamate biosynthesis</keyword>
<dbReference type="NCBIfam" id="TIGR01317">
    <property type="entry name" value="GOGAT_sm_gam"/>
    <property type="match status" value="1"/>
</dbReference>
<evidence type="ECO:0000259" key="6">
    <source>
        <dbReference type="Pfam" id="PF14691"/>
    </source>
</evidence>
<evidence type="ECO:0000256" key="1">
    <source>
        <dbReference type="ARBA" id="ARBA00022605"/>
    </source>
</evidence>
<dbReference type="KEGG" id="lrs:PX52LOC_07473"/>
<feature type="domain" description="FAD/NAD(P)-binding" evidence="5">
    <location>
        <begin position="145"/>
        <end position="309"/>
    </location>
</feature>
<sequence length="490" mass="53500">MADPRGFLNVEAQKPTPRPIHLRLRDYDEIYHSMPAESTRAQATRCMDCGIPFCHTGCPLGNRIPDWNDLVHRNRWKDALKALHDTNNFPEFTGKTCPAPCEASCVLALNGAPVTIKTIEQAIVDRGWEEDWIKPEPPKHATGKSVGVIGSGPAGLAAAQQLRRAGHAVTVYERDDRPGGLLTYGIPDFKMAKLYVTRRIAQMEAEGVTFVLNADIGKGVDPQEIRHKHDALLLTVGAMKPRELDIPGRQLNGVVQAMTFLTAQNRRGFGDQLPEDTITATGKNVIIIGGGDTAADCLGTCHRQGAKSVLQLDYNPCPPENANPDTPWPLWPKILRITPAHEEGGKRDWQIKTKSFVGDDAGNVTELHAVRVHQYFDDDGDRQFEELHGSEIVFPCDLLLLAIGFSGPEPALPKQLGLAMTEGGAIAVKKPYATSVDGVFAAGDCRRGQSLVVWAIAEGREAARHIDEYLTAQPSRLRGRDLPLGVVHAG</sequence>
<dbReference type="Proteomes" id="UP000324974">
    <property type="component" value="Chromosome"/>
</dbReference>
<name>A0A5C1AN20_9BACT</name>
<dbReference type="PANTHER" id="PTHR43100:SF1">
    <property type="entry name" value="GLUTAMATE SYNTHASE [NADPH] SMALL CHAIN"/>
    <property type="match status" value="1"/>
</dbReference>
<keyword evidence="8" id="KW-1185">Reference proteome</keyword>
<evidence type="ECO:0000313" key="8">
    <source>
        <dbReference type="Proteomes" id="UP000324974"/>
    </source>
</evidence>
<dbReference type="InterPro" id="IPR006005">
    <property type="entry name" value="Glut_synth_ssu1"/>
</dbReference>
<dbReference type="EC" id="1.4.1.13" evidence="7"/>
<dbReference type="SUPFAM" id="SSF51971">
    <property type="entry name" value="Nucleotide-binding domain"/>
    <property type="match status" value="2"/>
</dbReference>
<dbReference type="InterPro" id="IPR028261">
    <property type="entry name" value="DPD_II"/>
</dbReference>
<proteinExistence type="predicted"/>
<dbReference type="GO" id="GO:0016639">
    <property type="term" value="F:oxidoreductase activity, acting on the CH-NH2 group of donors, NAD or NADP as acceptor"/>
    <property type="evidence" value="ECO:0007669"/>
    <property type="project" value="InterPro"/>
</dbReference>
<dbReference type="EMBL" id="CP042425">
    <property type="protein sequence ID" value="QEL20380.1"/>
    <property type="molecule type" value="Genomic_DNA"/>
</dbReference>
<dbReference type="Pfam" id="PF07992">
    <property type="entry name" value="Pyr_redox_2"/>
    <property type="match status" value="2"/>
</dbReference>
<dbReference type="InterPro" id="IPR051394">
    <property type="entry name" value="Glutamate_Synthase"/>
</dbReference>
<evidence type="ECO:0000256" key="2">
    <source>
        <dbReference type="ARBA" id="ARBA00023002"/>
    </source>
</evidence>
<feature type="domain" description="Dihydroprymidine dehydrogenase" evidence="6">
    <location>
        <begin position="24"/>
        <end position="131"/>
    </location>
</feature>
<dbReference type="AlphaFoldDB" id="A0A5C1AN20"/>
<accession>A0A5C1AN20</accession>
<feature type="domain" description="FAD/NAD(P)-binding" evidence="5">
    <location>
        <begin position="378"/>
        <end position="459"/>
    </location>
</feature>
<dbReference type="RefSeq" id="WP_149114687.1">
    <property type="nucleotide sequence ID" value="NZ_CP042425.1"/>
</dbReference>
<evidence type="ECO:0000259" key="5">
    <source>
        <dbReference type="Pfam" id="PF07992"/>
    </source>
</evidence>
<evidence type="ECO:0000256" key="3">
    <source>
        <dbReference type="ARBA" id="ARBA00023164"/>
    </source>
</evidence>
<organism evidence="7 8">
    <name type="scientific">Limnoglobus roseus</name>
    <dbReference type="NCBI Taxonomy" id="2598579"/>
    <lineage>
        <taxon>Bacteria</taxon>
        <taxon>Pseudomonadati</taxon>
        <taxon>Planctomycetota</taxon>
        <taxon>Planctomycetia</taxon>
        <taxon>Gemmatales</taxon>
        <taxon>Gemmataceae</taxon>
        <taxon>Limnoglobus</taxon>
    </lineage>
</organism>
<dbReference type="Gene3D" id="1.10.1060.10">
    <property type="entry name" value="Alpha-helical ferredoxin"/>
    <property type="match status" value="1"/>
</dbReference>
<comment type="pathway">
    <text evidence="4">Amino-acid biosynthesis.</text>
</comment>
<keyword evidence="1" id="KW-0028">Amino-acid biosynthesis</keyword>
<dbReference type="PRINTS" id="PR00419">
    <property type="entry name" value="ADXRDTASE"/>
</dbReference>
<gene>
    <name evidence="7" type="primary">gltD</name>
    <name evidence="7" type="ORF">PX52LOC_07473</name>
</gene>
<dbReference type="SUPFAM" id="SSF46548">
    <property type="entry name" value="alpha-helical ferredoxin"/>
    <property type="match status" value="1"/>
</dbReference>
<dbReference type="InterPro" id="IPR036188">
    <property type="entry name" value="FAD/NAD-bd_sf"/>
</dbReference>
<protein>
    <submittedName>
        <fullName evidence="7">Glutamate synthase subunit beta</fullName>
        <ecNumber evidence="7">1.4.1.13</ecNumber>
    </submittedName>
</protein>
<dbReference type="Gene3D" id="3.50.50.60">
    <property type="entry name" value="FAD/NAD(P)-binding domain"/>
    <property type="match status" value="3"/>
</dbReference>
<dbReference type="OrthoDB" id="9803192at2"/>
<dbReference type="InterPro" id="IPR023753">
    <property type="entry name" value="FAD/NAD-binding_dom"/>
</dbReference>
<dbReference type="PANTHER" id="PTHR43100">
    <property type="entry name" value="GLUTAMATE SYNTHASE [NADPH] SMALL CHAIN"/>
    <property type="match status" value="1"/>
</dbReference>
<reference evidence="8" key="1">
    <citation type="submission" date="2019-08" db="EMBL/GenBank/DDBJ databases">
        <title>Limnoglobus roseus gen. nov., sp. nov., a novel freshwater planctomycete with a giant genome from the family Gemmataceae.</title>
        <authorList>
            <person name="Kulichevskaya I.S."/>
            <person name="Naumoff D.G."/>
            <person name="Miroshnikov K."/>
            <person name="Ivanova A."/>
            <person name="Philippov D.A."/>
            <person name="Hakobyan A."/>
            <person name="Rijpstra I.C."/>
            <person name="Sinninghe Damste J.S."/>
            <person name="Liesack W."/>
            <person name="Dedysh S.N."/>
        </authorList>
    </citation>
    <scope>NUCLEOTIDE SEQUENCE [LARGE SCALE GENOMIC DNA]</scope>
    <source>
        <strain evidence="8">PX52</strain>
    </source>
</reference>
<dbReference type="InterPro" id="IPR009051">
    <property type="entry name" value="Helical_ferredxn"/>
</dbReference>
<dbReference type="GO" id="GO:0004355">
    <property type="term" value="F:glutamate synthase (NADPH) activity"/>
    <property type="evidence" value="ECO:0007669"/>
    <property type="project" value="UniProtKB-EC"/>
</dbReference>
<dbReference type="GO" id="GO:0051536">
    <property type="term" value="F:iron-sulfur cluster binding"/>
    <property type="evidence" value="ECO:0007669"/>
    <property type="project" value="InterPro"/>
</dbReference>
<dbReference type="Pfam" id="PF14691">
    <property type="entry name" value="Fer4_20"/>
    <property type="match status" value="1"/>
</dbReference>
<dbReference type="GO" id="GO:0006537">
    <property type="term" value="P:glutamate biosynthetic process"/>
    <property type="evidence" value="ECO:0007669"/>
    <property type="project" value="UniProtKB-KW"/>
</dbReference>
<evidence type="ECO:0000256" key="4">
    <source>
        <dbReference type="ARBA" id="ARBA00029440"/>
    </source>
</evidence>
<keyword evidence="2 7" id="KW-0560">Oxidoreductase</keyword>
<evidence type="ECO:0000313" key="7">
    <source>
        <dbReference type="EMBL" id="QEL20380.1"/>
    </source>
</evidence>